<dbReference type="SUPFAM" id="SSF56978">
    <property type="entry name" value="Perfringolysin"/>
    <property type="match status" value="1"/>
</dbReference>
<name>A0A951Q7C7_9CYAN</name>
<feature type="signal peptide" evidence="1">
    <location>
        <begin position="1"/>
        <end position="25"/>
    </location>
</feature>
<dbReference type="EMBL" id="JAHHHD010000002">
    <property type="protein sequence ID" value="MBW4657647.1"/>
    <property type="molecule type" value="Genomic_DNA"/>
</dbReference>
<evidence type="ECO:0000313" key="2">
    <source>
        <dbReference type="EMBL" id="MBW4657647.1"/>
    </source>
</evidence>
<gene>
    <name evidence="2" type="ORF">KME15_03160</name>
    <name evidence="3" type="ORF">KME15_27080</name>
</gene>
<evidence type="ECO:0000256" key="1">
    <source>
        <dbReference type="SAM" id="SignalP"/>
    </source>
</evidence>
<accession>A0A951Q7C7</accession>
<comment type="caution">
    <text evidence="2">The sequence shown here is derived from an EMBL/GenBank/DDBJ whole genome shotgun (WGS) entry which is preliminary data.</text>
</comment>
<dbReference type="InterPro" id="IPR036359">
    <property type="entry name" value="Thiol_cytolysin_sf"/>
</dbReference>
<reference evidence="2" key="1">
    <citation type="submission" date="2021-05" db="EMBL/GenBank/DDBJ databases">
        <authorList>
            <person name="Pietrasiak N."/>
            <person name="Ward R."/>
            <person name="Stajich J.E."/>
            <person name="Kurbessoian T."/>
        </authorList>
    </citation>
    <scope>NUCLEOTIDE SEQUENCE</scope>
    <source>
        <strain evidence="2">UHER 2000/2452</strain>
    </source>
</reference>
<evidence type="ECO:0000313" key="4">
    <source>
        <dbReference type="Proteomes" id="UP000757435"/>
    </source>
</evidence>
<dbReference type="Proteomes" id="UP000757435">
    <property type="component" value="Unassembled WGS sequence"/>
</dbReference>
<dbReference type="GO" id="GO:0015485">
    <property type="term" value="F:cholesterol binding"/>
    <property type="evidence" value="ECO:0007669"/>
    <property type="project" value="InterPro"/>
</dbReference>
<sequence>MLRKIASVSALILAAVPAISMSALALSGPKVTVFNQGGYVADYQVSYTANGQRNEVKVSGLVVGKKQTVTLPVGSQSIRVRGQMLTGLFWEPKRELFNQTANDGSCFKTYGTIFRGDWSRDCTADF</sequence>
<feature type="chain" id="PRO_5041847605" evidence="1">
    <location>
        <begin position="26"/>
        <end position="126"/>
    </location>
</feature>
<reference evidence="2" key="2">
    <citation type="journal article" date="2022" name="Microbiol. Resour. Announc.">
        <title>Metagenome Sequencing to Explore Phylogenomics of Terrestrial Cyanobacteria.</title>
        <authorList>
            <person name="Ward R.D."/>
            <person name="Stajich J.E."/>
            <person name="Johansen J.R."/>
            <person name="Huntemann M."/>
            <person name="Clum A."/>
            <person name="Foster B."/>
            <person name="Foster B."/>
            <person name="Roux S."/>
            <person name="Palaniappan K."/>
            <person name="Varghese N."/>
            <person name="Mukherjee S."/>
            <person name="Reddy T.B.K."/>
            <person name="Daum C."/>
            <person name="Copeland A."/>
            <person name="Chen I.A."/>
            <person name="Ivanova N.N."/>
            <person name="Kyrpides N.C."/>
            <person name="Shapiro N."/>
            <person name="Eloe-Fadrosh E.A."/>
            <person name="Pietrasiak N."/>
        </authorList>
    </citation>
    <scope>NUCLEOTIDE SEQUENCE</scope>
    <source>
        <strain evidence="2">UHER 2000/2452</strain>
    </source>
</reference>
<proteinExistence type="predicted"/>
<organism evidence="2 4">
    <name type="scientific">Drouetiella hepatica Uher 2000/2452</name>
    <dbReference type="NCBI Taxonomy" id="904376"/>
    <lineage>
        <taxon>Bacteria</taxon>
        <taxon>Bacillati</taxon>
        <taxon>Cyanobacteriota</taxon>
        <taxon>Cyanophyceae</taxon>
        <taxon>Oculatellales</taxon>
        <taxon>Oculatellaceae</taxon>
        <taxon>Drouetiella</taxon>
    </lineage>
</organism>
<evidence type="ECO:0000313" key="3">
    <source>
        <dbReference type="EMBL" id="MBW4662333.1"/>
    </source>
</evidence>
<keyword evidence="1" id="KW-0732">Signal</keyword>
<dbReference type="AlphaFoldDB" id="A0A951Q7C7"/>
<dbReference type="InterPro" id="IPR038700">
    <property type="entry name" value="Thiol_cytolys_C_sf"/>
</dbReference>
<protein>
    <submittedName>
        <fullName evidence="2">Uncharacterized protein</fullName>
    </submittedName>
</protein>
<dbReference type="Gene3D" id="2.60.40.1430">
    <property type="entry name" value="Perfringolysin, domain 4"/>
    <property type="match status" value="1"/>
</dbReference>
<dbReference type="EMBL" id="JAHHHD010000069">
    <property type="protein sequence ID" value="MBW4662333.1"/>
    <property type="molecule type" value="Genomic_DNA"/>
</dbReference>